<dbReference type="PIRSF" id="PIRSF000097">
    <property type="entry name" value="AKR"/>
    <property type="match status" value="1"/>
</dbReference>
<evidence type="ECO:0000313" key="8">
    <source>
        <dbReference type="EMBL" id="ROR97975.1"/>
    </source>
</evidence>
<organism evidence="8 9">
    <name type="scientific">Sinobacterium caligoides</name>
    <dbReference type="NCBI Taxonomy" id="933926"/>
    <lineage>
        <taxon>Bacteria</taxon>
        <taxon>Pseudomonadati</taxon>
        <taxon>Pseudomonadota</taxon>
        <taxon>Gammaproteobacteria</taxon>
        <taxon>Cellvibrionales</taxon>
        <taxon>Spongiibacteraceae</taxon>
        <taxon>Sinobacterium</taxon>
    </lineage>
</organism>
<dbReference type="PROSITE" id="PS00798">
    <property type="entry name" value="ALDOKETO_REDUCTASE_1"/>
    <property type="match status" value="1"/>
</dbReference>
<feature type="binding site" evidence="5">
    <location>
        <position position="110"/>
    </location>
    <ligand>
        <name>substrate</name>
    </ligand>
</feature>
<dbReference type="Pfam" id="PF00248">
    <property type="entry name" value="Aldo_ket_red"/>
    <property type="match status" value="1"/>
</dbReference>
<dbReference type="AlphaFoldDB" id="A0A3N2DDV7"/>
<evidence type="ECO:0000256" key="2">
    <source>
        <dbReference type="ARBA" id="ARBA00022857"/>
    </source>
</evidence>
<feature type="site" description="Lowers pKa of active site Tyr" evidence="6">
    <location>
        <position position="77"/>
    </location>
</feature>
<evidence type="ECO:0000256" key="4">
    <source>
        <dbReference type="PIRSR" id="PIRSR000097-1"/>
    </source>
</evidence>
<sequence length="316" mass="34977">MKDAVLNTGARMPMIGLGTWKSDLSTMVKVVDSAISSGYRHIDCAAVYGNECQVGQALQHSLSHSAVERQDLWITSKLWNDNQKAEHVRPACLSTLADLQLDYLDLYVIHWPIAFRHGVRSPASREDFVPRNELALKETWLAMEALQKEGLVKNIGVSNFNISHLKEIMSVASVVPSVNQVESHPYLQQRELLGFCQQQGIHMTAYSPLGSSGRSAELRSADERMILEDATIQRIAARRGASSAQVLLAWQIQRGVSVIPKSSSPTRLAENLAAALLELTEQDNSEIAAINIVQRYFSLSSWFGAESPYSLSDVWG</sequence>
<dbReference type="PROSITE" id="PS00063">
    <property type="entry name" value="ALDOKETO_REDUCTASE_3"/>
    <property type="match status" value="1"/>
</dbReference>
<dbReference type="Proteomes" id="UP000275394">
    <property type="component" value="Unassembled WGS sequence"/>
</dbReference>
<feature type="active site" description="Proton donor" evidence="4">
    <location>
        <position position="48"/>
    </location>
</feature>
<evidence type="ECO:0000259" key="7">
    <source>
        <dbReference type="Pfam" id="PF00248"/>
    </source>
</evidence>
<dbReference type="PROSITE" id="PS00062">
    <property type="entry name" value="ALDOKETO_REDUCTASE_2"/>
    <property type="match status" value="1"/>
</dbReference>
<name>A0A3N2DDV7_9GAMM</name>
<keyword evidence="2" id="KW-0521">NADP</keyword>
<evidence type="ECO:0000313" key="9">
    <source>
        <dbReference type="Proteomes" id="UP000275394"/>
    </source>
</evidence>
<dbReference type="Gene3D" id="3.20.20.100">
    <property type="entry name" value="NADP-dependent oxidoreductase domain"/>
    <property type="match status" value="1"/>
</dbReference>
<accession>A0A3N2DDV7</accession>
<dbReference type="InterPro" id="IPR018170">
    <property type="entry name" value="Aldo/ket_reductase_CS"/>
</dbReference>
<evidence type="ECO:0000256" key="1">
    <source>
        <dbReference type="ARBA" id="ARBA00007905"/>
    </source>
</evidence>
<comment type="similarity">
    <text evidence="1">Belongs to the aldo/keto reductase family.</text>
</comment>
<keyword evidence="3" id="KW-0560">Oxidoreductase</keyword>
<dbReference type="FunFam" id="3.20.20.100:FF:000006">
    <property type="entry name" value="Aldo-keto reductase family 1 member A1"/>
    <property type="match status" value="1"/>
</dbReference>
<dbReference type="InterPro" id="IPR023210">
    <property type="entry name" value="NADP_OxRdtase_dom"/>
</dbReference>
<feature type="domain" description="NADP-dependent oxidoreductase" evidence="7">
    <location>
        <begin position="15"/>
        <end position="291"/>
    </location>
</feature>
<evidence type="ECO:0000256" key="3">
    <source>
        <dbReference type="ARBA" id="ARBA00023002"/>
    </source>
</evidence>
<dbReference type="SUPFAM" id="SSF51430">
    <property type="entry name" value="NAD(P)-linked oxidoreductase"/>
    <property type="match status" value="1"/>
</dbReference>
<dbReference type="RefSeq" id="WP_211333750.1">
    <property type="nucleotide sequence ID" value="NZ_RKHR01000008.1"/>
</dbReference>
<dbReference type="InterPro" id="IPR036812">
    <property type="entry name" value="NAD(P)_OxRdtase_dom_sf"/>
</dbReference>
<keyword evidence="9" id="KW-1185">Reference proteome</keyword>
<dbReference type="PANTHER" id="PTHR11732">
    <property type="entry name" value="ALDO/KETO REDUCTASE"/>
    <property type="match status" value="1"/>
</dbReference>
<gene>
    <name evidence="8" type="ORF">EDC56_3644</name>
</gene>
<evidence type="ECO:0000256" key="6">
    <source>
        <dbReference type="PIRSR" id="PIRSR000097-3"/>
    </source>
</evidence>
<dbReference type="EMBL" id="RKHR01000008">
    <property type="protein sequence ID" value="ROR97975.1"/>
    <property type="molecule type" value="Genomic_DNA"/>
</dbReference>
<dbReference type="PRINTS" id="PR00069">
    <property type="entry name" value="ALDKETRDTASE"/>
</dbReference>
<proteinExistence type="inferred from homology"/>
<dbReference type="InterPro" id="IPR020471">
    <property type="entry name" value="AKR"/>
</dbReference>
<protein>
    <submittedName>
        <fullName evidence="8">Alcohol dehydrogenase (NADP+)</fullName>
    </submittedName>
</protein>
<comment type="caution">
    <text evidence="8">The sequence shown here is derived from an EMBL/GenBank/DDBJ whole genome shotgun (WGS) entry which is preliminary data.</text>
</comment>
<dbReference type="GO" id="GO:0016491">
    <property type="term" value="F:oxidoreductase activity"/>
    <property type="evidence" value="ECO:0007669"/>
    <property type="project" value="UniProtKB-KW"/>
</dbReference>
<reference evidence="8 9" key="1">
    <citation type="submission" date="2018-11" db="EMBL/GenBank/DDBJ databases">
        <title>Genomic Encyclopedia of Type Strains, Phase IV (KMG-IV): sequencing the most valuable type-strain genomes for metagenomic binning, comparative biology and taxonomic classification.</title>
        <authorList>
            <person name="Goeker M."/>
        </authorList>
    </citation>
    <scope>NUCLEOTIDE SEQUENCE [LARGE SCALE GENOMIC DNA]</scope>
    <source>
        <strain evidence="8 9">DSM 100316</strain>
    </source>
</reference>
<evidence type="ECO:0000256" key="5">
    <source>
        <dbReference type="PIRSR" id="PIRSR000097-2"/>
    </source>
</evidence>